<dbReference type="PROSITE" id="PS50883">
    <property type="entry name" value="EAL"/>
    <property type="match status" value="1"/>
</dbReference>
<sequence>MRRSDRRAWLVTGPLILIATVLTLPAIARAEQIPADLFPSTGVDWLITAGLTLACVAASSFQMQFTVHRQAFHVSLVDLPLLVMLFYLSPVTVILVRVVSAVIIQLRLGSAPVKAAFNIASATTGAACANALVLGVGFDRDLDPRSWLVLSAAVFVSSLSTAVAMAALIALMQGPSYLPQYAQGVLINQMVTLINVTVGMVALLALEKTVWALVLLLGLSVVLGFFYRSYAQFVRQHRSLAEIHEITRATTASTSEGRLADVVLGRLRELLQAESATLWLPARGRHPEVLLTASVDYTGLLDRAKSPDSLRRRAFETGEPVTLGARFSTAEDTVDLRDQLRRLGTKDAIVVPLRSGNAVVGTIEVAGRLGQTAHFTSEDVQLVETLAAHVGVAIENSRLVDRLRYDANYDALTGLPNRRRVLAALTEAVRTRKSDEVVAVLQFDVVGLRSVNESLGHRAGNEVLVEVAERLRSRVPAAALVGRVGEDEFAVMLRVVDLDSALALADRIRLGMREPMQVSGLPTDVDTTVGVATFPDHAEDAETLLQRADVATHAAKQGAGIQGYNAGLESRTVRRLGLAADLRRALENRQIEVYFQPKVALADRRVVGVECLARWEHPVYGSVTPEDFVAVAEHTGQIARLTELVLREGLSRARGWADARRPLSVSVNISARSLADPHWPDQVGDLLDEYGVAPSQLTLEVGEEALLGDPGRALDNLRKLRAIGIRLSVDDFGTGYSSLALLRKLPVTEVKIDKGFVQGMATDAGDLAIVRAVVDLSRHFNLSVVAEGVESELTLARLTEIGCDFGQGFLFSRPIPYERLDAWLAARTEPTPSATGAVRWLRAVT</sequence>
<dbReference type="InterPro" id="IPR029787">
    <property type="entry name" value="Nucleotide_cyclase"/>
</dbReference>
<feature type="domain" description="GGDEF" evidence="3">
    <location>
        <begin position="436"/>
        <end position="569"/>
    </location>
</feature>
<feature type="transmembrane region" description="Helical" evidence="1">
    <location>
        <begin position="46"/>
        <end position="67"/>
    </location>
</feature>
<evidence type="ECO:0000313" key="5">
    <source>
        <dbReference type="Proteomes" id="UP000619260"/>
    </source>
</evidence>
<dbReference type="SMART" id="SM00065">
    <property type="entry name" value="GAF"/>
    <property type="match status" value="1"/>
</dbReference>
<dbReference type="AlphaFoldDB" id="A0A8J3YG74"/>
<dbReference type="PROSITE" id="PS50887">
    <property type="entry name" value="GGDEF"/>
    <property type="match status" value="1"/>
</dbReference>
<dbReference type="SMART" id="SM00267">
    <property type="entry name" value="GGDEF"/>
    <property type="match status" value="1"/>
</dbReference>
<evidence type="ECO:0000259" key="2">
    <source>
        <dbReference type="PROSITE" id="PS50883"/>
    </source>
</evidence>
<name>A0A8J3YG74_9ACTN</name>
<dbReference type="InterPro" id="IPR035919">
    <property type="entry name" value="EAL_sf"/>
</dbReference>
<dbReference type="NCBIfam" id="TIGR00254">
    <property type="entry name" value="GGDEF"/>
    <property type="match status" value="1"/>
</dbReference>
<dbReference type="Gene3D" id="3.20.20.450">
    <property type="entry name" value="EAL domain"/>
    <property type="match status" value="1"/>
</dbReference>
<dbReference type="SUPFAM" id="SSF55781">
    <property type="entry name" value="GAF domain-like"/>
    <property type="match status" value="1"/>
</dbReference>
<evidence type="ECO:0000313" key="4">
    <source>
        <dbReference type="EMBL" id="GIJ44654.1"/>
    </source>
</evidence>
<dbReference type="CDD" id="cd01948">
    <property type="entry name" value="EAL"/>
    <property type="match status" value="1"/>
</dbReference>
<reference evidence="4" key="1">
    <citation type="submission" date="2021-01" db="EMBL/GenBank/DDBJ databases">
        <title>Whole genome shotgun sequence of Virgisporangium aliadipatigenens NBRC 105644.</title>
        <authorList>
            <person name="Komaki H."/>
            <person name="Tamura T."/>
        </authorList>
    </citation>
    <scope>NUCLEOTIDE SEQUENCE</scope>
    <source>
        <strain evidence="4">NBRC 105644</strain>
    </source>
</reference>
<dbReference type="Gene3D" id="3.30.70.270">
    <property type="match status" value="1"/>
</dbReference>
<dbReference type="SMART" id="SM00052">
    <property type="entry name" value="EAL"/>
    <property type="match status" value="1"/>
</dbReference>
<comment type="caution">
    <text evidence="4">The sequence shown here is derived from an EMBL/GenBank/DDBJ whole genome shotgun (WGS) entry which is preliminary data.</text>
</comment>
<protein>
    <submittedName>
        <fullName evidence="4">Bifunctional diguanylate cyclase/phosphodiesterase</fullName>
    </submittedName>
</protein>
<dbReference type="SUPFAM" id="SSF141868">
    <property type="entry name" value="EAL domain-like"/>
    <property type="match status" value="1"/>
</dbReference>
<dbReference type="InterPro" id="IPR050706">
    <property type="entry name" value="Cyclic-di-GMP_PDE-like"/>
</dbReference>
<dbReference type="InterPro" id="IPR043128">
    <property type="entry name" value="Rev_trsase/Diguanyl_cyclase"/>
</dbReference>
<evidence type="ECO:0000256" key="1">
    <source>
        <dbReference type="SAM" id="Phobius"/>
    </source>
</evidence>
<dbReference type="CDD" id="cd01949">
    <property type="entry name" value="GGDEF"/>
    <property type="match status" value="1"/>
</dbReference>
<keyword evidence="1" id="KW-0472">Membrane</keyword>
<dbReference type="PANTHER" id="PTHR33121:SF71">
    <property type="entry name" value="OXYGEN SENSOR PROTEIN DOSP"/>
    <property type="match status" value="1"/>
</dbReference>
<dbReference type="GO" id="GO:0071111">
    <property type="term" value="F:cyclic-guanylate-specific phosphodiesterase activity"/>
    <property type="evidence" value="ECO:0007669"/>
    <property type="project" value="InterPro"/>
</dbReference>
<feature type="transmembrane region" description="Helical" evidence="1">
    <location>
        <begin position="184"/>
        <end position="203"/>
    </location>
</feature>
<dbReference type="InterPro" id="IPR003018">
    <property type="entry name" value="GAF"/>
</dbReference>
<dbReference type="Gene3D" id="3.30.450.40">
    <property type="match status" value="1"/>
</dbReference>
<evidence type="ECO:0000259" key="3">
    <source>
        <dbReference type="PROSITE" id="PS50887"/>
    </source>
</evidence>
<dbReference type="InterPro" id="IPR001633">
    <property type="entry name" value="EAL_dom"/>
</dbReference>
<feature type="transmembrane region" description="Helical" evidence="1">
    <location>
        <begin position="116"/>
        <end position="136"/>
    </location>
</feature>
<keyword evidence="5" id="KW-1185">Reference proteome</keyword>
<feature type="domain" description="EAL" evidence="2">
    <location>
        <begin position="575"/>
        <end position="828"/>
    </location>
</feature>
<dbReference type="Pfam" id="PF00990">
    <property type="entry name" value="GGDEF"/>
    <property type="match status" value="1"/>
</dbReference>
<dbReference type="Pfam" id="PF00563">
    <property type="entry name" value="EAL"/>
    <property type="match status" value="1"/>
</dbReference>
<gene>
    <name evidence="4" type="ORF">Val02_15400</name>
</gene>
<feature type="transmembrane region" description="Helical" evidence="1">
    <location>
        <begin position="148"/>
        <end position="172"/>
    </location>
</feature>
<dbReference type="InterPro" id="IPR000160">
    <property type="entry name" value="GGDEF_dom"/>
</dbReference>
<dbReference type="InterPro" id="IPR029016">
    <property type="entry name" value="GAF-like_dom_sf"/>
</dbReference>
<dbReference type="PANTHER" id="PTHR33121">
    <property type="entry name" value="CYCLIC DI-GMP PHOSPHODIESTERASE PDEF"/>
    <property type="match status" value="1"/>
</dbReference>
<keyword evidence="1" id="KW-1133">Transmembrane helix</keyword>
<dbReference type="EMBL" id="BOPF01000004">
    <property type="protein sequence ID" value="GIJ44654.1"/>
    <property type="molecule type" value="Genomic_DNA"/>
</dbReference>
<dbReference type="Pfam" id="PF01590">
    <property type="entry name" value="GAF"/>
    <property type="match status" value="1"/>
</dbReference>
<feature type="transmembrane region" description="Helical" evidence="1">
    <location>
        <begin position="79"/>
        <end position="104"/>
    </location>
</feature>
<feature type="transmembrane region" description="Helical" evidence="1">
    <location>
        <begin position="210"/>
        <end position="230"/>
    </location>
</feature>
<dbReference type="Proteomes" id="UP000619260">
    <property type="component" value="Unassembled WGS sequence"/>
</dbReference>
<proteinExistence type="predicted"/>
<dbReference type="RefSeq" id="WP_203898206.1">
    <property type="nucleotide sequence ID" value="NZ_BOPF01000004.1"/>
</dbReference>
<accession>A0A8J3YG74</accession>
<keyword evidence="1" id="KW-0812">Transmembrane</keyword>
<dbReference type="SUPFAM" id="SSF55073">
    <property type="entry name" value="Nucleotide cyclase"/>
    <property type="match status" value="1"/>
</dbReference>
<organism evidence="4 5">
    <name type="scientific">Virgisporangium aliadipatigenens</name>
    <dbReference type="NCBI Taxonomy" id="741659"/>
    <lineage>
        <taxon>Bacteria</taxon>
        <taxon>Bacillati</taxon>
        <taxon>Actinomycetota</taxon>
        <taxon>Actinomycetes</taxon>
        <taxon>Micromonosporales</taxon>
        <taxon>Micromonosporaceae</taxon>
        <taxon>Virgisporangium</taxon>
    </lineage>
</organism>